<dbReference type="InterPro" id="IPR037143">
    <property type="entry name" value="4-PPantetheinyl_Trfase_dom_sf"/>
</dbReference>
<evidence type="ECO:0000256" key="7">
    <source>
        <dbReference type="ARBA" id="ARBA00023191"/>
    </source>
</evidence>
<dbReference type="PANTHER" id="PTHR38096">
    <property type="entry name" value="ENTEROBACTIN SYNTHASE COMPONENT D"/>
    <property type="match status" value="1"/>
</dbReference>
<dbReference type="GO" id="GO:0016740">
    <property type="term" value="F:transferase activity"/>
    <property type="evidence" value="ECO:0007669"/>
    <property type="project" value="UniProtKB-KW"/>
</dbReference>
<evidence type="ECO:0000256" key="5">
    <source>
        <dbReference type="ARBA" id="ARBA00019087"/>
    </source>
</evidence>
<dbReference type="SUPFAM" id="SSF56214">
    <property type="entry name" value="4'-phosphopantetheinyl transferase"/>
    <property type="match status" value="1"/>
</dbReference>
<evidence type="ECO:0000256" key="11">
    <source>
        <dbReference type="ARBA" id="ARBA00049191"/>
    </source>
</evidence>
<dbReference type="EMBL" id="CP125967">
    <property type="protein sequence ID" value="WWO40031.1"/>
    <property type="molecule type" value="Genomic_DNA"/>
</dbReference>
<protein>
    <recommendedName>
        <fullName evidence="5">Enterobactin synthase component D</fullName>
    </recommendedName>
    <alternativeName>
        <fullName evidence="8">4'-phosphopantetheinyl transferase EntD</fullName>
    </alternativeName>
    <alternativeName>
        <fullName evidence="9">Enterochelin synthase D</fullName>
    </alternativeName>
</protein>
<dbReference type="PANTHER" id="PTHR38096:SF1">
    <property type="entry name" value="ENTEROBACTIN SYNTHASE COMPONENT D"/>
    <property type="match status" value="1"/>
</dbReference>
<accession>A0ABZ2GEI2</accession>
<sequence length="237" mass="26807">MFVFTKKLPNSKFIRSHKIGHIIREPSIGVCEIEFQTGNYSDALFTEHSIQFPEKLFAAVAKRRCEYLCGRLAAQTLLHEKQIYTQVTQSTEGAPIWPGGWLGSISHTDHCAIVVISPKNKRCILGVDIENFNPEALSEIAETIAQESERKFMAGTRIDYNIALHITFSAKESFYKALYPQVRKFFGFESAIITNICTRNQTFSIQLTHALTPALPAGFQCTGYYQLDKDKVVTIIY</sequence>
<evidence type="ECO:0000256" key="10">
    <source>
        <dbReference type="ARBA" id="ARBA00049176"/>
    </source>
</evidence>
<dbReference type="Pfam" id="PF17837">
    <property type="entry name" value="4PPT_N"/>
    <property type="match status" value="1"/>
</dbReference>
<dbReference type="PRINTS" id="PR01399">
    <property type="entry name" value="ENTSNTHTASED"/>
</dbReference>
<evidence type="ECO:0000256" key="4">
    <source>
        <dbReference type="ARBA" id="ARBA00011503"/>
    </source>
</evidence>
<comment type="pathway">
    <text evidence="2">Siderophore biosynthesis; enterobactin biosynthesis.</text>
</comment>
<reference evidence="14 15" key="1">
    <citation type="journal article" date="2024" name="Front. Plant Sci.">
        <title>Comprehensive phenomic and genomic studies of the species, Pectobacterium cacticida and proposal for reclassification as Alcorniella cacticida comb. nov.</title>
        <authorList>
            <person name="Jonca J."/>
            <person name="Pirhonen M."/>
            <person name="Waleron M.M."/>
            <person name="Gawor J."/>
            <person name="Mrozik A."/>
            <person name="Smoktunowicz M."/>
            <person name="Waleron K."/>
            <person name="Waleron M."/>
        </authorList>
    </citation>
    <scope>NUCLEOTIDE SEQUENCE [LARGE SCALE GENOMIC DNA]</scope>
    <source>
        <strain evidence="14 15">DPMP6</strain>
    </source>
</reference>
<feature type="domain" description="4'-phosphopantetheinyl transferase N-terminal" evidence="13">
    <location>
        <begin position="54"/>
        <end position="117"/>
    </location>
</feature>
<comment type="catalytic activity">
    <reaction evidence="10">
        <text>apo-[aryl-carrier protein] + CoA = holo-[aryl-carrier protein] + adenosine 3',5'-bisphosphate + H(+)</text>
        <dbReference type="Rhea" id="RHEA:48404"/>
        <dbReference type="Rhea" id="RHEA-COMP:15903"/>
        <dbReference type="Rhea" id="RHEA-COMP:17557"/>
        <dbReference type="ChEBI" id="CHEBI:15378"/>
        <dbReference type="ChEBI" id="CHEBI:29999"/>
        <dbReference type="ChEBI" id="CHEBI:57287"/>
        <dbReference type="ChEBI" id="CHEBI:58343"/>
        <dbReference type="ChEBI" id="CHEBI:64479"/>
    </reaction>
</comment>
<evidence type="ECO:0000256" key="3">
    <source>
        <dbReference type="ARBA" id="ARBA00008342"/>
    </source>
</evidence>
<dbReference type="Proteomes" id="UP001379444">
    <property type="component" value="Chromosome"/>
</dbReference>
<evidence type="ECO:0000256" key="6">
    <source>
        <dbReference type="ARBA" id="ARBA00022679"/>
    </source>
</evidence>
<dbReference type="InterPro" id="IPR041354">
    <property type="entry name" value="4PPT_N"/>
</dbReference>
<evidence type="ECO:0000256" key="2">
    <source>
        <dbReference type="ARBA" id="ARBA00004993"/>
    </source>
</evidence>
<organism evidence="14 15">
    <name type="scientific">Pectobacterium cacticida</name>
    <dbReference type="NCBI Taxonomy" id="69221"/>
    <lineage>
        <taxon>Bacteria</taxon>
        <taxon>Pseudomonadati</taxon>
        <taxon>Pseudomonadota</taxon>
        <taxon>Gammaproteobacteria</taxon>
        <taxon>Enterobacterales</taxon>
        <taxon>Pectobacteriaceae</taxon>
        <taxon>Pectobacterium</taxon>
    </lineage>
</organism>
<evidence type="ECO:0000256" key="9">
    <source>
        <dbReference type="ARBA" id="ARBA00031996"/>
    </source>
</evidence>
<gene>
    <name evidence="14" type="ORF">QNA12_08785</name>
</gene>
<evidence type="ECO:0000259" key="13">
    <source>
        <dbReference type="Pfam" id="PF17837"/>
    </source>
</evidence>
<dbReference type="RefSeq" id="WP_264495988.1">
    <property type="nucleotide sequence ID" value="NZ_CP109947.1"/>
</dbReference>
<dbReference type="Gene3D" id="3.90.470.20">
    <property type="entry name" value="4'-phosphopantetheinyl transferase domain"/>
    <property type="match status" value="1"/>
</dbReference>
<feature type="domain" description="4'-phosphopantetheinyl transferase" evidence="12">
    <location>
        <begin position="125"/>
        <end position="209"/>
    </location>
</feature>
<evidence type="ECO:0000259" key="12">
    <source>
        <dbReference type="Pfam" id="PF01648"/>
    </source>
</evidence>
<evidence type="ECO:0000313" key="14">
    <source>
        <dbReference type="EMBL" id="WWO40031.1"/>
    </source>
</evidence>
<name>A0ABZ2GEI2_9GAMM</name>
<comment type="subunit">
    <text evidence="4">EntB, EntD, EntE, and EntF form a multienzyme complex called enterobactin synthase.</text>
</comment>
<comment type="similarity">
    <text evidence="3">Belongs to the P-Pant transferase superfamily. EntD family.</text>
</comment>
<keyword evidence="6 14" id="KW-0808">Transferase</keyword>
<dbReference type="InterPro" id="IPR003542">
    <property type="entry name" value="Enbac_synth_compD-like"/>
</dbReference>
<dbReference type="InterPro" id="IPR008278">
    <property type="entry name" value="4-PPantetheinyl_Trfase_dom"/>
</dbReference>
<comment type="function">
    <text evidence="1">Involved in the biosynthesis of the siderophore enterobactin (enterochelin), which is a macrocyclic trimeric lactone of N-(2,3-dihydroxybenzoyl)-serine. The serine trilactone serves as a scaffolding for the three catechol functionalities that provide hexadentate coordination for the tightly ligated iron(2+) atoms. Plays an essential role in the assembly of the enterobactin by catalyzing the transfer of the 4'-phosphopantetheine (Ppant) moiety from coenzyme A to the apo-domains of both EntB (ArCP domain) and EntF (PCP domain) to yield their holo-forms which make them competent for the activation of 2,3-dihydroxybenzoate (DHB) and L-serine, respectively.</text>
</comment>
<keyword evidence="7" id="KW-0259">Enterobactin biosynthesis</keyword>
<evidence type="ECO:0000256" key="8">
    <source>
        <dbReference type="ARBA" id="ARBA00029894"/>
    </source>
</evidence>
<evidence type="ECO:0000256" key="1">
    <source>
        <dbReference type="ARBA" id="ARBA00003937"/>
    </source>
</evidence>
<comment type="catalytic activity">
    <reaction evidence="11">
        <text>apo-[peptidyl-carrier protein] + CoA = holo-[peptidyl-carrier protein] + adenosine 3',5'-bisphosphate + H(+)</text>
        <dbReference type="Rhea" id="RHEA:46228"/>
        <dbReference type="Rhea" id="RHEA-COMP:11479"/>
        <dbReference type="Rhea" id="RHEA-COMP:11480"/>
        <dbReference type="ChEBI" id="CHEBI:15378"/>
        <dbReference type="ChEBI" id="CHEBI:29999"/>
        <dbReference type="ChEBI" id="CHEBI:57287"/>
        <dbReference type="ChEBI" id="CHEBI:58343"/>
        <dbReference type="ChEBI" id="CHEBI:64479"/>
    </reaction>
</comment>
<proteinExistence type="inferred from homology"/>
<evidence type="ECO:0000313" key="15">
    <source>
        <dbReference type="Proteomes" id="UP001379444"/>
    </source>
</evidence>
<dbReference type="Pfam" id="PF01648">
    <property type="entry name" value="ACPS"/>
    <property type="match status" value="1"/>
</dbReference>
<keyword evidence="15" id="KW-1185">Reference proteome</keyword>